<dbReference type="PANTHER" id="PTHR42982:SF1">
    <property type="entry name" value="SEC-INDEPENDENT PROTEIN TRANSLOCASE PROTEIN TATA"/>
    <property type="match status" value="1"/>
</dbReference>
<feature type="transmembrane region" description="Helical" evidence="9">
    <location>
        <begin position="14"/>
        <end position="32"/>
    </location>
</feature>
<keyword evidence="5 9" id="KW-0653">Protein transport</keyword>
<evidence type="ECO:0000256" key="5">
    <source>
        <dbReference type="ARBA" id="ARBA00022927"/>
    </source>
</evidence>
<evidence type="ECO:0000256" key="1">
    <source>
        <dbReference type="ARBA" id="ARBA00004162"/>
    </source>
</evidence>
<gene>
    <name evidence="9" type="primary">tatA</name>
    <name evidence="11" type="ORF">FHX39_001244</name>
</gene>
<comment type="subcellular location">
    <subcellularLocation>
        <location evidence="1 9">Cell membrane</location>
        <topology evidence="1 9">Single-pass membrane protein</topology>
    </subcellularLocation>
</comment>
<proteinExistence type="inferred from homology"/>
<keyword evidence="3 9" id="KW-1003">Cell membrane</keyword>
<comment type="function">
    <text evidence="9">Part of the twin-arginine translocation (Tat) system that transports large folded proteins containing a characteristic twin-arginine motif in their signal peptide across membranes. TatA could form the protein-conducting channel of the Tat system.</text>
</comment>
<dbReference type="NCBIfam" id="TIGR01411">
    <property type="entry name" value="tatAE"/>
    <property type="match status" value="1"/>
</dbReference>
<evidence type="ECO:0000256" key="8">
    <source>
        <dbReference type="ARBA" id="ARBA00023136"/>
    </source>
</evidence>
<comment type="subunit">
    <text evidence="9">The Tat system comprises two distinct complexes: a TatABC complex, containing multiple copies of TatA, TatB and TatC subunits, and a separate TatA complex, containing only TatA subunits. Substrates initially bind to the TatABC complex, which probably triggers association of the separate TatA complex to form the active translocon.</text>
</comment>
<dbReference type="GO" id="GO:0008320">
    <property type="term" value="F:protein transmembrane transporter activity"/>
    <property type="evidence" value="ECO:0007669"/>
    <property type="project" value="UniProtKB-UniRule"/>
</dbReference>
<keyword evidence="6 9" id="KW-1133">Transmembrane helix</keyword>
<dbReference type="AlphaFoldDB" id="A0A7W5P6A2"/>
<feature type="region of interest" description="Disordered" evidence="10">
    <location>
        <begin position="45"/>
        <end position="102"/>
    </location>
</feature>
<evidence type="ECO:0000313" key="12">
    <source>
        <dbReference type="Proteomes" id="UP000565572"/>
    </source>
</evidence>
<dbReference type="GO" id="GO:0033281">
    <property type="term" value="C:TAT protein transport complex"/>
    <property type="evidence" value="ECO:0007669"/>
    <property type="project" value="UniProtKB-UniRule"/>
</dbReference>
<feature type="compositionally biased region" description="Basic and acidic residues" evidence="10">
    <location>
        <begin position="45"/>
        <end position="59"/>
    </location>
</feature>
<keyword evidence="4 9" id="KW-0812">Transmembrane</keyword>
<evidence type="ECO:0000256" key="10">
    <source>
        <dbReference type="SAM" id="MobiDB-lite"/>
    </source>
</evidence>
<evidence type="ECO:0000256" key="2">
    <source>
        <dbReference type="ARBA" id="ARBA00022448"/>
    </source>
</evidence>
<evidence type="ECO:0000256" key="6">
    <source>
        <dbReference type="ARBA" id="ARBA00022989"/>
    </source>
</evidence>
<evidence type="ECO:0000256" key="4">
    <source>
        <dbReference type="ARBA" id="ARBA00022692"/>
    </source>
</evidence>
<comment type="similarity">
    <text evidence="9">Belongs to the TatA/E family.</text>
</comment>
<name>A0A7W5P6A2_9ACTN</name>
<keyword evidence="7 9" id="KW-0811">Translocation</keyword>
<dbReference type="Proteomes" id="UP000565572">
    <property type="component" value="Unassembled WGS sequence"/>
</dbReference>
<evidence type="ECO:0000256" key="3">
    <source>
        <dbReference type="ARBA" id="ARBA00022475"/>
    </source>
</evidence>
<dbReference type="HAMAP" id="MF_00236">
    <property type="entry name" value="TatA_E"/>
    <property type="match status" value="1"/>
</dbReference>
<organism evidence="11 12">
    <name type="scientific">Microlunatus antarcticus</name>
    <dbReference type="NCBI Taxonomy" id="53388"/>
    <lineage>
        <taxon>Bacteria</taxon>
        <taxon>Bacillati</taxon>
        <taxon>Actinomycetota</taxon>
        <taxon>Actinomycetes</taxon>
        <taxon>Propionibacteriales</taxon>
        <taxon>Propionibacteriaceae</taxon>
        <taxon>Microlunatus</taxon>
    </lineage>
</organism>
<keyword evidence="12" id="KW-1185">Reference proteome</keyword>
<evidence type="ECO:0000256" key="7">
    <source>
        <dbReference type="ARBA" id="ARBA00023010"/>
    </source>
</evidence>
<accession>A0A7W5P6A2</accession>
<reference evidence="11 12" key="1">
    <citation type="submission" date="2020-08" db="EMBL/GenBank/DDBJ databases">
        <title>Sequencing the genomes of 1000 actinobacteria strains.</title>
        <authorList>
            <person name="Klenk H.-P."/>
        </authorList>
    </citation>
    <scope>NUCLEOTIDE SEQUENCE [LARGE SCALE GENOMIC DNA]</scope>
    <source>
        <strain evidence="11 12">DSM 11053</strain>
    </source>
</reference>
<keyword evidence="8 9" id="KW-0472">Membrane</keyword>
<evidence type="ECO:0000256" key="9">
    <source>
        <dbReference type="HAMAP-Rule" id="MF_00236"/>
    </source>
</evidence>
<dbReference type="InterPro" id="IPR006312">
    <property type="entry name" value="TatA/E"/>
</dbReference>
<dbReference type="PANTHER" id="PTHR42982">
    <property type="entry name" value="SEC-INDEPENDENT PROTEIN TRANSLOCASE PROTEIN TATA"/>
    <property type="match status" value="1"/>
</dbReference>
<keyword evidence="2 9" id="KW-0813">Transport</keyword>
<dbReference type="RefSeq" id="WP_183337270.1">
    <property type="nucleotide sequence ID" value="NZ_JACHZG010000001.1"/>
</dbReference>
<comment type="caution">
    <text evidence="11">The sequence shown here is derived from an EMBL/GenBank/DDBJ whole genome shotgun (WGS) entry which is preliminary data.</text>
</comment>
<dbReference type="GO" id="GO:0043953">
    <property type="term" value="P:protein transport by the Tat complex"/>
    <property type="evidence" value="ECO:0007669"/>
    <property type="project" value="UniProtKB-UniRule"/>
</dbReference>
<dbReference type="EMBL" id="JACHZG010000001">
    <property type="protein sequence ID" value="MBB3326300.1"/>
    <property type="molecule type" value="Genomic_DNA"/>
</dbReference>
<dbReference type="InterPro" id="IPR003369">
    <property type="entry name" value="TatA/B/E"/>
</dbReference>
<dbReference type="Gene3D" id="1.20.5.3310">
    <property type="match status" value="1"/>
</dbReference>
<protein>
    <recommendedName>
        <fullName evidence="9">Sec-independent protein translocase protein TatA</fullName>
    </recommendedName>
</protein>
<evidence type="ECO:0000313" key="11">
    <source>
        <dbReference type="EMBL" id="MBB3326300.1"/>
    </source>
</evidence>
<sequence>MTPLALGGLGVPELLIILAVVLLLFGGSRLAGLGKSSGRALREFKEETKSLPKNDKTTAADDLAAGQPTVTPEPLAPTDPGYQQPPRTNPNAVDPSDARRDV</sequence>
<dbReference type="Pfam" id="PF02416">
    <property type="entry name" value="TatA_B_E"/>
    <property type="match status" value="1"/>
</dbReference>